<name>A0A8K0E772_9ROSA</name>
<dbReference type="PANTHER" id="PTHR33021:SF533">
    <property type="entry name" value="PHYTOCYANIN DOMAIN-CONTAINING PROTEIN"/>
    <property type="match status" value="1"/>
</dbReference>
<evidence type="ECO:0000256" key="1">
    <source>
        <dbReference type="ARBA" id="ARBA00004479"/>
    </source>
</evidence>
<dbReference type="CDD" id="cd04216">
    <property type="entry name" value="Phytocyanin"/>
    <property type="match status" value="1"/>
</dbReference>
<dbReference type="PANTHER" id="PTHR33021">
    <property type="entry name" value="BLUE COPPER PROTEIN"/>
    <property type="match status" value="1"/>
</dbReference>
<keyword evidence="15" id="KW-1185">Reference proteome</keyword>
<evidence type="ECO:0000259" key="13">
    <source>
        <dbReference type="PROSITE" id="PS51485"/>
    </source>
</evidence>
<evidence type="ECO:0000313" key="14">
    <source>
        <dbReference type="EMBL" id="KAF3441436.1"/>
    </source>
</evidence>
<reference evidence="14" key="1">
    <citation type="submission" date="2020-03" db="EMBL/GenBank/DDBJ databases">
        <title>A high-quality chromosome-level genome assembly of a woody plant with both climbing and erect habits, Rhamnella rubrinervis.</title>
        <authorList>
            <person name="Lu Z."/>
            <person name="Yang Y."/>
            <person name="Zhu X."/>
            <person name="Sun Y."/>
        </authorList>
    </citation>
    <scope>NUCLEOTIDE SEQUENCE</scope>
    <source>
        <strain evidence="14">BYM</strain>
        <tissue evidence="14">Leaf</tissue>
    </source>
</reference>
<dbReference type="EMBL" id="VOIH02000007">
    <property type="protein sequence ID" value="KAF3441436.1"/>
    <property type="molecule type" value="Genomic_DNA"/>
</dbReference>
<dbReference type="Gene3D" id="2.60.40.420">
    <property type="entry name" value="Cupredoxins - blue copper proteins"/>
    <property type="match status" value="1"/>
</dbReference>
<keyword evidence="6" id="KW-0249">Electron transport</keyword>
<evidence type="ECO:0000256" key="12">
    <source>
        <dbReference type="SAM" id="SignalP"/>
    </source>
</evidence>
<dbReference type="InterPro" id="IPR003245">
    <property type="entry name" value="Phytocyanin_dom"/>
</dbReference>
<feature type="signal peptide" evidence="12">
    <location>
        <begin position="1"/>
        <end position="22"/>
    </location>
</feature>
<evidence type="ECO:0000256" key="5">
    <source>
        <dbReference type="ARBA" id="ARBA00022729"/>
    </source>
</evidence>
<evidence type="ECO:0000256" key="4">
    <source>
        <dbReference type="ARBA" id="ARBA00022723"/>
    </source>
</evidence>
<organism evidence="14 15">
    <name type="scientific">Rhamnella rubrinervis</name>
    <dbReference type="NCBI Taxonomy" id="2594499"/>
    <lineage>
        <taxon>Eukaryota</taxon>
        <taxon>Viridiplantae</taxon>
        <taxon>Streptophyta</taxon>
        <taxon>Embryophyta</taxon>
        <taxon>Tracheophyta</taxon>
        <taxon>Spermatophyta</taxon>
        <taxon>Magnoliopsida</taxon>
        <taxon>eudicotyledons</taxon>
        <taxon>Gunneridae</taxon>
        <taxon>Pentapetalae</taxon>
        <taxon>rosids</taxon>
        <taxon>fabids</taxon>
        <taxon>Rosales</taxon>
        <taxon>Rhamnaceae</taxon>
        <taxon>rhamnoid group</taxon>
        <taxon>Rhamneae</taxon>
        <taxon>Rhamnella</taxon>
    </lineage>
</organism>
<evidence type="ECO:0000256" key="9">
    <source>
        <dbReference type="ARBA" id="ARBA00023136"/>
    </source>
</evidence>
<dbReference type="OrthoDB" id="687943at2759"/>
<evidence type="ECO:0000256" key="2">
    <source>
        <dbReference type="ARBA" id="ARBA00022448"/>
    </source>
</evidence>
<dbReference type="Proteomes" id="UP000796880">
    <property type="component" value="Unassembled WGS sequence"/>
</dbReference>
<dbReference type="GO" id="GO:0046872">
    <property type="term" value="F:metal ion binding"/>
    <property type="evidence" value="ECO:0007669"/>
    <property type="project" value="UniProtKB-KW"/>
</dbReference>
<dbReference type="SUPFAM" id="SSF49503">
    <property type="entry name" value="Cupredoxins"/>
    <property type="match status" value="1"/>
</dbReference>
<keyword evidence="7" id="KW-1133">Transmembrane helix</keyword>
<gene>
    <name evidence="14" type="ORF">FNV43_RR15350</name>
</gene>
<evidence type="ECO:0000256" key="7">
    <source>
        <dbReference type="ARBA" id="ARBA00022989"/>
    </source>
</evidence>
<keyword evidence="5 12" id="KW-0732">Signal</keyword>
<protein>
    <recommendedName>
        <fullName evidence="13">Phytocyanin domain-containing protein</fullName>
    </recommendedName>
</protein>
<keyword evidence="4" id="KW-0479">Metal-binding</keyword>
<keyword evidence="2" id="KW-0813">Transport</keyword>
<evidence type="ECO:0000256" key="6">
    <source>
        <dbReference type="ARBA" id="ARBA00022982"/>
    </source>
</evidence>
<dbReference type="GO" id="GO:0009610">
    <property type="term" value="P:response to symbiotic fungus"/>
    <property type="evidence" value="ECO:0007669"/>
    <property type="project" value="UniProtKB-ARBA"/>
</dbReference>
<evidence type="ECO:0000256" key="3">
    <source>
        <dbReference type="ARBA" id="ARBA00022692"/>
    </source>
</evidence>
<dbReference type="GO" id="GO:0009055">
    <property type="term" value="F:electron transfer activity"/>
    <property type="evidence" value="ECO:0007669"/>
    <property type="project" value="InterPro"/>
</dbReference>
<dbReference type="Pfam" id="PF02298">
    <property type="entry name" value="Cu_bind_like"/>
    <property type="match status" value="1"/>
</dbReference>
<dbReference type="AlphaFoldDB" id="A0A8K0E772"/>
<dbReference type="InterPro" id="IPR008972">
    <property type="entry name" value="Cupredoxin"/>
</dbReference>
<keyword evidence="3" id="KW-0812">Transmembrane</keyword>
<evidence type="ECO:0000256" key="8">
    <source>
        <dbReference type="ARBA" id="ARBA00023008"/>
    </source>
</evidence>
<keyword evidence="8" id="KW-0186">Copper</keyword>
<keyword evidence="9" id="KW-0472">Membrane</keyword>
<comment type="subcellular location">
    <subcellularLocation>
        <location evidence="1">Membrane</location>
        <topology evidence="1">Single-pass type I membrane protein</topology>
    </subcellularLocation>
</comment>
<sequence length="134" mass="14379">MATLSVFITAFVLVSATNICLAKEFIVGDESGWTKGYDYKAWAKDKVFNVGDKLVFHYPVGAHNVFKVNATGFQNCITSPTDQALTTGNDIVFLATPGKKWYICGVGLHCESGGQKLAIAVQFPQVAPSPSPSC</sequence>
<comment type="caution">
    <text evidence="14">The sequence shown here is derived from an EMBL/GenBank/DDBJ whole genome shotgun (WGS) entry which is preliminary data.</text>
</comment>
<evidence type="ECO:0000256" key="10">
    <source>
        <dbReference type="ARBA" id="ARBA00023157"/>
    </source>
</evidence>
<accession>A0A8K0E772</accession>
<proteinExistence type="predicted"/>
<dbReference type="GO" id="GO:0005886">
    <property type="term" value="C:plasma membrane"/>
    <property type="evidence" value="ECO:0007669"/>
    <property type="project" value="TreeGrafter"/>
</dbReference>
<dbReference type="PROSITE" id="PS51485">
    <property type="entry name" value="PHYTOCYANIN"/>
    <property type="match status" value="1"/>
</dbReference>
<dbReference type="InterPro" id="IPR039391">
    <property type="entry name" value="Phytocyanin-like"/>
</dbReference>
<feature type="domain" description="Phytocyanin" evidence="13">
    <location>
        <begin position="23"/>
        <end position="123"/>
    </location>
</feature>
<keyword evidence="10" id="KW-1015">Disulfide bond</keyword>
<evidence type="ECO:0000313" key="15">
    <source>
        <dbReference type="Proteomes" id="UP000796880"/>
    </source>
</evidence>
<feature type="chain" id="PRO_5035480729" description="Phytocyanin domain-containing protein" evidence="12">
    <location>
        <begin position="23"/>
        <end position="134"/>
    </location>
</feature>
<dbReference type="FunFam" id="2.60.40.420:FF:000067">
    <property type="entry name" value="Cupredoxin superfamily protein"/>
    <property type="match status" value="1"/>
</dbReference>
<evidence type="ECO:0000256" key="11">
    <source>
        <dbReference type="ARBA" id="ARBA00023180"/>
    </source>
</evidence>
<keyword evidence="11" id="KW-0325">Glycoprotein</keyword>